<evidence type="ECO:0000313" key="10">
    <source>
        <dbReference type="EMBL" id="OQE26771.1"/>
    </source>
</evidence>
<keyword evidence="4" id="KW-0805">Transcription regulation</keyword>
<dbReference type="GO" id="GO:0003714">
    <property type="term" value="F:transcription corepressor activity"/>
    <property type="evidence" value="ECO:0007669"/>
    <property type="project" value="InterPro"/>
</dbReference>
<evidence type="ECO:0000256" key="2">
    <source>
        <dbReference type="ARBA" id="ARBA00022491"/>
    </source>
</evidence>
<dbReference type="PANTHER" id="PTHR12346:SF0">
    <property type="entry name" value="SIN3A, ISOFORM G"/>
    <property type="match status" value="1"/>
</dbReference>
<feature type="compositionally biased region" description="Polar residues" evidence="8">
    <location>
        <begin position="377"/>
        <end position="386"/>
    </location>
</feature>
<dbReference type="STRING" id="303698.A0A1V6TKH2"/>
<dbReference type="InterPro" id="IPR039774">
    <property type="entry name" value="Sin3-like"/>
</dbReference>
<feature type="region of interest" description="Disordered" evidence="8">
    <location>
        <begin position="616"/>
        <end position="741"/>
    </location>
</feature>
<feature type="compositionally biased region" description="Low complexity" evidence="8">
    <location>
        <begin position="489"/>
        <end position="504"/>
    </location>
</feature>
<dbReference type="SUPFAM" id="SSF47762">
    <property type="entry name" value="PAH2 domain"/>
    <property type="match status" value="3"/>
</dbReference>
<feature type="compositionally biased region" description="Low complexity" evidence="8">
    <location>
        <begin position="90"/>
        <end position="106"/>
    </location>
</feature>
<feature type="compositionally biased region" description="Polar residues" evidence="8">
    <location>
        <begin position="1685"/>
        <end position="1695"/>
    </location>
</feature>
<dbReference type="FunFam" id="1.20.1160.11:FF:000001">
    <property type="entry name" value="Paired amphipathic helix protein Sin3"/>
    <property type="match status" value="1"/>
</dbReference>
<feature type="compositionally biased region" description="Basic and acidic residues" evidence="8">
    <location>
        <begin position="1662"/>
        <end position="1672"/>
    </location>
</feature>
<evidence type="ECO:0000256" key="5">
    <source>
        <dbReference type="ARBA" id="ARBA00023163"/>
    </source>
</evidence>
<feature type="compositionally biased region" description="Low complexity" evidence="8">
    <location>
        <begin position="418"/>
        <end position="441"/>
    </location>
</feature>
<dbReference type="Proteomes" id="UP000191285">
    <property type="component" value="Unassembled WGS sequence"/>
</dbReference>
<gene>
    <name evidence="10" type="ORF">PENSTE_c005G07767</name>
</gene>
<dbReference type="SMART" id="SM00761">
    <property type="entry name" value="HDAC_interact"/>
    <property type="match status" value="1"/>
</dbReference>
<dbReference type="InterPro" id="IPR036600">
    <property type="entry name" value="PAH_sf"/>
</dbReference>
<feature type="compositionally biased region" description="Low complexity" evidence="8">
    <location>
        <begin position="191"/>
        <end position="203"/>
    </location>
</feature>
<accession>A0A1V6TKH2</accession>
<feature type="region of interest" description="Disordered" evidence="8">
    <location>
        <begin position="1"/>
        <end position="177"/>
    </location>
</feature>
<evidence type="ECO:0000256" key="6">
    <source>
        <dbReference type="ARBA" id="ARBA00023242"/>
    </source>
</evidence>
<dbReference type="FunFam" id="1.20.1160.11:FF:000003">
    <property type="entry name" value="Paired amphipathic helix SIN3-like protein"/>
    <property type="match status" value="1"/>
</dbReference>
<feature type="region of interest" description="Disordered" evidence="8">
    <location>
        <begin position="191"/>
        <end position="218"/>
    </location>
</feature>
<evidence type="ECO:0000313" key="11">
    <source>
        <dbReference type="Proteomes" id="UP000191285"/>
    </source>
</evidence>
<keyword evidence="5" id="KW-0804">Transcription</keyword>
<dbReference type="FunFam" id="1.20.1160.11:FF:000002">
    <property type="entry name" value="Paired amphipathic helix protein SIN3"/>
    <property type="match status" value="1"/>
</dbReference>
<dbReference type="PANTHER" id="PTHR12346">
    <property type="entry name" value="SIN3B-RELATED"/>
    <property type="match status" value="1"/>
</dbReference>
<protein>
    <recommendedName>
        <fullName evidence="9">Histone deacetylase interacting domain-containing protein</fullName>
    </recommendedName>
</protein>
<dbReference type="GO" id="GO:0000122">
    <property type="term" value="P:negative regulation of transcription by RNA polymerase II"/>
    <property type="evidence" value="ECO:0007669"/>
    <property type="project" value="TreeGrafter"/>
</dbReference>
<dbReference type="Gene3D" id="1.20.1160.11">
    <property type="entry name" value="Paired amphipathic helix"/>
    <property type="match status" value="3"/>
</dbReference>
<sequence>MNSGNDNWHSPAGGPPSHPGMEQMNQQPRPLGSFSQNPPQQGPASQPSGPVLPPPSGPYHPAGQSGGHSLPGLAELSQSHAASHQPPAYGQHPSGPSHSSAHSLPGIGQAMSHASPQLNRERERDSREREIIERQRQEEMAHREREQREREQLERQQMERQRGEHHPVQSHTGSIPLHQPVASKVPNSIHGPNGLLSNLGTNPPNGPGGNVQASGGPASLFGGPQMQQHGEGTPRSYMQYPGAPPMMGHNAQGQPIPGNVAALAQGQQPILNASHPIGPAASFGEPSANSGFVVQDALSYLDQVKVRFVDQPDVYNRFLDIMKDFKSQAIDTPGVIQRVSTLFNGHPALIQGFNTFLPPGYRIECGTEDNPDAIRVTTPSGTNTLSMPRAGRPFETTTNEIGPSSGTGRPDYYDQSRPGWQQTPQPQPQQQGHPGSYSPGSRMMGPSLYQQEAQAPGQEHHYGYTTQEQQGAAALSHQQDHRGVAQLQGAASAASGMGRPGMMPTSGAGPNASLTQPMNSLAGVGGMLQGGHADLNKRGPVEFNHAISYVNKIKNRFSSAPEIYKQFLEILQTYQRESKPIQDVYAQVTQLFNTAPDLLEDFKQFLPESAAHAKQQAAARLAEESIPVSNMRGDPMSMSQASNRDAKNLPPMGHFKPQDSAKDSKKRRGAPSMGGGSVSGPAGADARAQESQMRSQPAQFGNGSKRPKFHHGKPSGADIPNVSPTLIPALPEPVPPSSLSTPSQEEIAFFDRVKKFIANKQIFSDFLKLCNLYTNDLIDRFILVKRAEGFIGSNAELMSWFKRFMNVDEPEDKTIDPKPKTEAGMVNLAHCRSLGPSYRLLPKRERQKACSGRDQLCFEVLNDEWASHPTWASEDSGFVAHRKNQYEDALHRIEEDRHDYDHHIEACTRTIQLIEPICQQFLHMSEAERANFKLPPGLGGQSEAIYQRVIKKVYDRQRGEKIIRDMFERPCQVLPIVLFRLKQKLEEWKACQREWDKVWREQMQRAYWRSLDHQAIATRQTDKKLFIAKNIQQDLQGKFEETQSRIKSGLPTKKFQAEMKLNDIDVLLDTTHLLCMFIDRSTSGFGAEPQRLINFVKDFVPIFFGLDREAFHEFMDELSIAATPAEELEENFGADESSNASRKVVNTQKLDLLRETLKRPVEKNGIQNKEGEAPVPTQLATPDVRAASAPVSEAEEAFDVAELKWMEHPGQGNFNLEREYTLNEKYKKTVHHMYCNLNILCFLRTFEILYSRLQRIKDQEGEAHEQVRRGLLPKPANDLCLIDRFPGDFFYDVDPKANLYKQIVRMCEEVIRGDIDQVHLEETLRRFYMQSGFLMYNLERIFSSITKFVASIFTGDSRDRSSDIANLFFKEREKEETTHHQEIQYRKQVERLIKEGDIYRVTFFPSDRHVTIQVMTTEESTLNREDLSPEARWSYYVTAYSMRDPTEGVSFSEMRMPFLKRNLPGKLDEDEEYDRFYRRLQHYDGLVIRICANNYTILYQPPTHDWFWRSNAPVPDKDVDGETAQSQIQSRGEEQRQEQIALKEKRHDRFVEKFVNNPNWARGLSKDKVDESNQRFRSWLNGTLKESPIPSGPAEAAGEGEGQTQTEGGGEGKVENEVDVQGDNTTIGASAHPETETDTTTENAPAPAPAPGSTNAPEEKEEEKKEDAKVEPTDTEMADAEPVNADNSTAASTSVPAPEHQPEPEPEPGV</sequence>
<evidence type="ECO:0000259" key="9">
    <source>
        <dbReference type="SMART" id="SM00761"/>
    </source>
</evidence>
<dbReference type="InterPro" id="IPR013194">
    <property type="entry name" value="HDAC_interact_dom"/>
</dbReference>
<keyword evidence="11" id="KW-1185">Reference proteome</keyword>
<evidence type="ECO:0000256" key="4">
    <source>
        <dbReference type="ARBA" id="ARBA00023015"/>
    </source>
</evidence>
<feature type="region of interest" description="Disordered" evidence="8">
    <location>
        <begin position="377"/>
        <end position="445"/>
    </location>
</feature>
<dbReference type="EMBL" id="MLKD01000005">
    <property type="protein sequence ID" value="OQE26771.1"/>
    <property type="molecule type" value="Genomic_DNA"/>
</dbReference>
<evidence type="ECO:0000256" key="1">
    <source>
        <dbReference type="ARBA" id="ARBA00004123"/>
    </source>
</evidence>
<dbReference type="GO" id="GO:0033698">
    <property type="term" value="C:Rpd3L complex"/>
    <property type="evidence" value="ECO:0007669"/>
    <property type="project" value="UniProtKB-ARBA"/>
</dbReference>
<feature type="compositionally biased region" description="Low complexity" evidence="8">
    <location>
        <begin position="1638"/>
        <end position="1656"/>
    </location>
</feature>
<dbReference type="GO" id="GO:0010628">
    <property type="term" value="P:positive regulation of gene expression"/>
    <property type="evidence" value="ECO:0007669"/>
    <property type="project" value="UniProtKB-ARBA"/>
</dbReference>
<dbReference type="InterPro" id="IPR031693">
    <property type="entry name" value="Sin3_C"/>
</dbReference>
<keyword evidence="3" id="KW-0677">Repeat</keyword>
<name>A0A1V6TKH2_9EURO</name>
<keyword evidence="2" id="KW-0678">Repressor</keyword>
<comment type="subcellular location">
    <subcellularLocation>
        <location evidence="1 7">Nucleus</location>
    </subcellularLocation>
</comment>
<feature type="compositionally biased region" description="Low complexity" evidence="8">
    <location>
        <begin position="1594"/>
        <end position="1606"/>
    </location>
</feature>
<feature type="region of interest" description="Disordered" evidence="8">
    <location>
        <begin position="1581"/>
        <end position="1710"/>
    </location>
</feature>
<feature type="region of interest" description="Disordered" evidence="8">
    <location>
        <begin position="468"/>
        <end position="525"/>
    </location>
</feature>
<dbReference type="Pfam" id="PF16879">
    <property type="entry name" value="Sin3a_C"/>
    <property type="match status" value="1"/>
</dbReference>
<feature type="region of interest" description="Disordered" evidence="8">
    <location>
        <begin position="1517"/>
        <end position="1537"/>
    </location>
</feature>
<comment type="caution">
    <text evidence="10">The sequence shown here is derived from an EMBL/GenBank/DDBJ whole genome shotgun (WGS) entry which is preliminary data.</text>
</comment>
<feature type="domain" description="Histone deacetylase interacting" evidence="9">
    <location>
        <begin position="830"/>
        <end position="931"/>
    </location>
</feature>
<dbReference type="PROSITE" id="PS51477">
    <property type="entry name" value="PAH"/>
    <property type="match status" value="2"/>
</dbReference>
<feature type="compositionally biased region" description="Polar residues" evidence="8">
    <location>
        <begin position="689"/>
        <end position="702"/>
    </location>
</feature>
<evidence type="ECO:0000256" key="3">
    <source>
        <dbReference type="ARBA" id="ARBA00022737"/>
    </source>
</evidence>
<dbReference type="Pfam" id="PF08295">
    <property type="entry name" value="Sin3_corepress"/>
    <property type="match status" value="1"/>
</dbReference>
<dbReference type="Pfam" id="PF02671">
    <property type="entry name" value="PAH"/>
    <property type="match status" value="3"/>
</dbReference>
<reference evidence="11" key="1">
    <citation type="journal article" date="2017" name="Nat. Microbiol.">
        <title>Global analysis of biosynthetic gene clusters reveals vast potential of secondary metabolite production in Penicillium species.</title>
        <authorList>
            <person name="Nielsen J.C."/>
            <person name="Grijseels S."/>
            <person name="Prigent S."/>
            <person name="Ji B."/>
            <person name="Dainat J."/>
            <person name="Nielsen K.F."/>
            <person name="Frisvad J.C."/>
            <person name="Workman M."/>
            <person name="Nielsen J."/>
        </authorList>
    </citation>
    <scope>NUCLEOTIDE SEQUENCE [LARGE SCALE GENOMIC DNA]</scope>
    <source>
        <strain evidence="11">IBT 24891</strain>
    </source>
</reference>
<evidence type="ECO:0000256" key="8">
    <source>
        <dbReference type="SAM" id="MobiDB-lite"/>
    </source>
</evidence>
<feature type="compositionally biased region" description="Low complexity" evidence="8">
    <location>
        <begin position="35"/>
        <end position="49"/>
    </location>
</feature>
<dbReference type="InterPro" id="IPR003822">
    <property type="entry name" value="PAH"/>
</dbReference>
<organism evidence="10 11">
    <name type="scientific">Penicillium steckii</name>
    <dbReference type="NCBI Taxonomy" id="303698"/>
    <lineage>
        <taxon>Eukaryota</taxon>
        <taxon>Fungi</taxon>
        <taxon>Dikarya</taxon>
        <taxon>Ascomycota</taxon>
        <taxon>Pezizomycotina</taxon>
        <taxon>Eurotiomycetes</taxon>
        <taxon>Eurotiomycetidae</taxon>
        <taxon>Eurotiales</taxon>
        <taxon>Aspergillaceae</taxon>
        <taxon>Penicillium</taxon>
    </lineage>
</organism>
<feature type="compositionally biased region" description="Polar residues" evidence="8">
    <location>
        <begin position="395"/>
        <end position="407"/>
    </location>
</feature>
<dbReference type="OrthoDB" id="10265969at2759"/>
<proteinExistence type="predicted"/>
<keyword evidence="6 7" id="KW-0539">Nucleus</keyword>
<feature type="compositionally biased region" description="Basic and acidic residues" evidence="8">
    <location>
        <begin position="119"/>
        <end position="167"/>
    </location>
</feature>
<evidence type="ECO:0000256" key="7">
    <source>
        <dbReference type="PROSITE-ProRule" id="PRU00810"/>
    </source>
</evidence>